<accession>A0ABD0S744</accession>
<name>A0ABD0S744_LOXSC</name>
<evidence type="ECO:0000313" key="1">
    <source>
        <dbReference type="EMBL" id="KAL0809129.1"/>
    </source>
</evidence>
<reference evidence="1 2" key="1">
    <citation type="submission" date="2024-06" db="EMBL/GenBank/DDBJ databases">
        <title>A chromosome-level genome assembly of beet webworm, Loxostege sticticalis.</title>
        <authorList>
            <person name="Zhang Y."/>
        </authorList>
    </citation>
    <scope>NUCLEOTIDE SEQUENCE [LARGE SCALE GENOMIC DNA]</scope>
    <source>
        <strain evidence="1">AQ028</strain>
        <tissue evidence="1">Male pupae</tissue>
    </source>
</reference>
<dbReference type="AlphaFoldDB" id="A0ABD0S744"/>
<proteinExistence type="predicted"/>
<dbReference type="EMBL" id="JBEDNZ010000030">
    <property type="protein sequence ID" value="KAL0809129.1"/>
    <property type="molecule type" value="Genomic_DNA"/>
</dbReference>
<protein>
    <submittedName>
        <fullName evidence="1">Uncharacterized protein</fullName>
    </submittedName>
</protein>
<gene>
    <name evidence="1" type="ORF">ABMA28_012753</name>
</gene>
<dbReference type="Proteomes" id="UP001549921">
    <property type="component" value="Unassembled WGS sequence"/>
</dbReference>
<evidence type="ECO:0000313" key="2">
    <source>
        <dbReference type="Proteomes" id="UP001549921"/>
    </source>
</evidence>
<organism evidence="1 2">
    <name type="scientific">Loxostege sticticalis</name>
    <name type="common">Beet webworm moth</name>
    <dbReference type="NCBI Taxonomy" id="481309"/>
    <lineage>
        <taxon>Eukaryota</taxon>
        <taxon>Metazoa</taxon>
        <taxon>Ecdysozoa</taxon>
        <taxon>Arthropoda</taxon>
        <taxon>Hexapoda</taxon>
        <taxon>Insecta</taxon>
        <taxon>Pterygota</taxon>
        <taxon>Neoptera</taxon>
        <taxon>Endopterygota</taxon>
        <taxon>Lepidoptera</taxon>
        <taxon>Glossata</taxon>
        <taxon>Ditrysia</taxon>
        <taxon>Pyraloidea</taxon>
        <taxon>Crambidae</taxon>
        <taxon>Pyraustinae</taxon>
        <taxon>Loxostege</taxon>
    </lineage>
</organism>
<sequence>MNCPDHMQIESALGIGEKKKTYKEFTPDMKQPESKGIDKYKYPEWYEELLCGLEEKHDMYLTHTPMGDLIRTPPTDNHPIAEIVENSVSKMIEKILQSKALMTSKMINLYSRLGGAYGHSIIETNKDKRNIAIFPIISQMSLNNDEDLGSRERLGLCSGFVVRAPSHARKPTGRIGLITVEMLKKANVAKLFCIELKGAMVYICKDFVIVVRQNSVMKEDSS</sequence>
<comment type="caution">
    <text evidence="1">The sequence shown here is derived from an EMBL/GenBank/DDBJ whole genome shotgun (WGS) entry which is preliminary data.</text>
</comment>